<feature type="region of interest" description="Disordered" evidence="1">
    <location>
        <begin position="112"/>
        <end position="151"/>
    </location>
</feature>
<dbReference type="EMBL" id="JAHRHJ020000006">
    <property type="protein sequence ID" value="KAH9311705.1"/>
    <property type="molecule type" value="Genomic_DNA"/>
</dbReference>
<name>A0AA38L8F5_TAXCH</name>
<dbReference type="Proteomes" id="UP000824469">
    <property type="component" value="Unassembled WGS sequence"/>
</dbReference>
<feature type="region of interest" description="Disordered" evidence="1">
    <location>
        <begin position="178"/>
        <end position="199"/>
    </location>
</feature>
<dbReference type="AlphaFoldDB" id="A0AA38L8F5"/>
<feature type="compositionally biased region" description="Polar residues" evidence="1">
    <location>
        <begin position="182"/>
        <end position="199"/>
    </location>
</feature>
<protein>
    <submittedName>
        <fullName evidence="2">Uncharacterized protein</fullName>
    </submittedName>
</protein>
<evidence type="ECO:0000313" key="2">
    <source>
        <dbReference type="EMBL" id="KAH9311705.1"/>
    </source>
</evidence>
<feature type="non-terminal residue" evidence="2">
    <location>
        <position position="199"/>
    </location>
</feature>
<gene>
    <name evidence="2" type="ORF">KI387_026740</name>
</gene>
<accession>A0AA38L8F5</accession>
<proteinExistence type="predicted"/>
<comment type="caution">
    <text evidence="2">The sequence shown here is derived from an EMBL/GenBank/DDBJ whole genome shotgun (WGS) entry which is preliminary data.</text>
</comment>
<evidence type="ECO:0000256" key="1">
    <source>
        <dbReference type="SAM" id="MobiDB-lite"/>
    </source>
</evidence>
<reference evidence="2 3" key="1">
    <citation type="journal article" date="2021" name="Nat. Plants">
        <title>The Taxus genome provides insights into paclitaxel biosynthesis.</title>
        <authorList>
            <person name="Xiong X."/>
            <person name="Gou J."/>
            <person name="Liao Q."/>
            <person name="Li Y."/>
            <person name="Zhou Q."/>
            <person name="Bi G."/>
            <person name="Li C."/>
            <person name="Du R."/>
            <person name="Wang X."/>
            <person name="Sun T."/>
            <person name="Guo L."/>
            <person name="Liang H."/>
            <person name="Lu P."/>
            <person name="Wu Y."/>
            <person name="Zhang Z."/>
            <person name="Ro D.K."/>
            <person name="Shang Y."/>
            <person name="Huang S."/>
            <person name="Yan J."/>
        </authorList>
    </citation>
    <scope>NUCLEOTIDE SEQUENCE [LARGE SCALE GENOMIC DNA]</scope>
    <source>
        <strain evidence="2">Ta-2019</strain>
    </source>
</reference>
<evidence type="ECO:0000313" key="3">
    <source>
        <dbReference type="Proteomes" id="UP000824469"/>
    </source>
</evidence>
<keyword evidence="3" id="KW-1185">Reference proteome</keyword>
<feature type="compositionally biased region" description="Polar residues" evidence="1">
    <location>
        <begin position="116"/>
        <end position="134"/>
    </location>
</feature>
<sequence>MAKDSSSPSRLIMPHVSINPIYDEATIAELMALYHDVTMSDHIQQQLLANECNVPTSFENSTIGIVSDVMSFTHCTPCYIVSHDPPSDISKEILDDSLINFMFGLDDSTHVHIDSPPSQTTTIAASHASPISDNASHDPSHTSSHTPSHYVDDPIDDTLNDIFISESLSDFDETIDSHESTTLHTTECESLTPLSSSSE</sequence>
<organism evidence="2 3">
    <name type="scientific">Taxus chinensis</name>
    <name type="common">Chinese yew</name>
    <name type="synonym">Taxus wallichiana var. chinensis</name>
    <dbReference type="NCBI Taxonomy" id="29808"/>
    <lineage>
        <taxon>Eukaryota</taxon>
        <taxon>Viridiplantae</taxon>
        <taxon>Streptophyta</taxon>
        <taxon>Embryophyta</taxon>
        <taxon>Tracheophyta</taxon>
        <taxon>Spermatophyta</taxon>
        <taxon>Pinopsida</taxon>
        <taxon>Pinidae</taxon>
        <taxon>Conifers II</taxon>
        <taxon>Cupressales</taxon>
        <taxon>Taxaceae</taxon>
        <taxon>Taxus</taxon>
    </lineage>
</organism>